<dbReference type="PANTHER" id="PTHR30157:SF0">
    <property type="entry name" value="NADPH-DEPENDENT FERRIC-CHELATE REDUCTASE"/>
    <property type="match status" value="1"/>
</dbReference>
<dbReference type="InterPro" id="IPR007037">
    <property type="entry name" value="SIP_rossman_dom"/>
</dbReference>
<comment type="caution">
    <text evidence="2">The sequence shown here is derived from an EMBL/GenBank/DDBJ whole genome shotgun (WGS) entry which is preliminary data.</text>
</comment>
<protein>
    <submittedName>
        <fullName evidence="2">Siderophore-interacting protein</fullName>
    </submittedName>
</protein>
<reference evidence="2 3" key="1">
    <citation type="submission" date="2024-09" db="EMBL/GenBank/DDBJ databases">
        <authorList>
            <person name="Sun Q."/>
            <person name="Mori K."/>
        </authorList>
    </citation>
    <scope>NUCLEOTIDE SEQUENCE [LARGE SCALE GENOMIC DNA]</scope>
    <source>
        <strain evidence="2 3">TBRC 0563</strain>
    </source>
</reference>
<evidence type="ECO:0000259" key="1">
    <source>
        <dbReference type="Pfam" id="PF04954"/>
    </source>
</evidence>
<dbReference type="Gene3D" id="3.40.50.80">
    <property type="entry name" value="Nucleotide-binding domain of ferredoxin-NADP reductase (FNR) module"/>
    <property type="match status" value="1"/>
</dbReference>
<keyword evidence="3" id="KW-1185">Reference proteome</keyword>
<sequence>LLAADETALPAMAGILAWLPPGTRVRAWIEVPHAADIRRLPTEADAEINWLVRGQAGPAVEAIRNAALPAGDPYAWIAGEAGAVRTLRRHLVGERGFDRRAVTFTGYWRRGASEEDLLAEAVNATAS</sequence>
<feature type="domain" description="SIP-like Rossmann fold" evidence="1">
    <location>
        <begin position="1"/>
        <end position="111"/>
    </location>
</feature>
<accession>A0ABV5YQ47</accession>
<dbReference type="PANTHER" id="PTHR30157">
    <property type="entry name" value="FERRIC REDUCTASE, NADPH-DEPENDENT"/>
    <property type="match status" value="1"/>
</dbReference>
<dbReference type="Proteomes" id="UP001589627">
    <property type="component" value="Unassembled WGS sequence"/>
</dbReference>
<dbReference type="InterPro" id="IPR039374">
    <property type="entry name" value="SIP_fam"/>
</dbReference>
<evidence type="ECO:0000313" key="2">
    <source>
        <dbReference type="EMBL" id="MFB9837163.1"/>
    </source>
</evidence>
<name>A0ABV5YQ47_9ACTN</name>
<feature type="non-terminal residue" evidence="2">
    <location>
        <position position="1"/>
    </location>
</feature>
<evidence type="ECO:0000313" key="3">
    <source>
        <dbReference type="Proteomes" id="UP001589627"/>
    </source>
</evidence>
<proteinExistence type="predicted"/>
<dbReference type="InterPro" id="IPR039261">
    <property type="entry name" value="FNR_nucleotide-bd"/>
</dbReference>
<dbReference type="CDD" id="cd06193">
    <property type="entry name" value="siderophore_interacting"/>
    <property type="match status" value="1"/>
</dbReference>
<dbReference type="RefSeq" id="WP_378209942.1">
    <property type="nucleotide sequence ID" value="NZ_JBHLZP010000349.1"/>
</dbReference>
<gene>
    <name evidence="2" type="ORF">ACFFNX_33820</name>
</gene>
<dbReference type="Pfam" id="PF04954">
    <property type="entry name" value="SIP"/>
    <property type="match status" value="1"/>
</dbReference>
<dbReference type="EMBL" id="JBHLZP010000349">
    <property type="protein sequence ID" value="MFB9837163.1"/>
    <property type="molecule type" value="Genomic_DNA"/>
</dbReference>
<organism evidence="2 3">
    <name type="scientific">Actinoallomurus acaciae</name>
    <dbReference type="NCBI Taxonomy" id="502577"/>
    <lineage>
        <taxon>Bacteria</taxon>
        <taxon>Bacillati</taxon>
        <taxon>Actinomycetota</taxon>
        <taxon>Actinomycetes</taxon>
        <taxon>Streptosporangiales</taxon>
        <taxon>Thermomonosporaceae</taxon>
        <taxon>Actinoallomurus</taxon>
    </lineage>
</organism>